<dbReference type="EMBL" id="MDYN01000002">
    <property type="protein sequence ID" value="OQD89841.1"/>
    <property type="molecule type" value="Genomic_DNA"/>
</dbReference>
<proteinExistence type="predicted"/>
<reference evidence="2" key="1">
    <citation type="journal article" date="2017" name="Nat. Microbiol.">
        <title>Global analysis of biosynthetic gene clusters reveals vast potential of secondary metabolite production in Penicillium species.</title>
        <authorList>
            <person name="Nielsen J.C."/>
            <person name="Grijseels S."/>
            <person name="Prigent S."/>
            <person name="Ji B."/>
            <person name="Dainat J."/>
            <person name="Nielsen K.F."/>
            <person name="Frisvad J.C."/>
            <person name="Workman M."/>
            <person name="Nielsen J."/>
        </authorList>
    </citation>
    <scope>NUCLEOTIDE SEQUENCE [LARGE SCALE GENOMIC DNA]</scope>
    <source>
        <strain evidence="2">IBT 31811</strain>
    </source>
</reference>
<name>A0A1V6QKW1_9EURO</name>
<gene>
    <name evidence="1" type="ORF">PENANT_c002G07258</name>
</gene>
<dbReference type="Proteomes" id="UP000191672">
    <property type="component" value="Unassembled WGS sequence"/>
</dbReference>
<protein>
    <submittedName>
        <fullName evidence="1">Uncharacterized protein</fullName>
    </submittedName>
</protein>
<accession>A0A1V6QKW1</accession>
<dbReference type="AlphaFoldDB" id="A0A1V6QKW1"/>
<comment type="caution">
    <text evidence="1">The sequence shown here is derived from an EMBL/GenBank/DDBJ whole genome shotgun (WGS) entry which is preliminary data.</text>
</comment>
<sequence length="43" mass="4840">MRWSFIFDDSLDKPGILKASLTHTTIILNTYRNIMDGSAIDAP</sequence>
<evidence type="ECO:0000313" key="2">
    <source>
        <dbReference type="Proteomes" id="UP000191672"/>
    </source>
</evidence>
<evidence type="ECO:0000313" key="1">
    <source>
        <dbReference type="EMBL" id="OQD89841.1"/>
    </source>
</evidence>
<keyword evidence="2" id="KW-1185">Reference proteome</keyword>
<organism evidence="1 2">
    <name type="scientific">Penicillium antarcticum</name>
    <dbReference type="NCBI Taxonomy" id="416450"/>
    <lineage>
        <taxon>Eukaryota</taxon>
        <taxon>Fungi</taxon>
        <taxon>Dikarya</taxon>
        <taxon>Ascomycota</taxon>
        <taxon>Pezizomycotina</taxon>
        <taxon>Eurotiomycetes</taxon>
        <taxon>Eurotiomycetidae</taxon>
        <taxon>Eurotiales</taxon>
        <taxon>Aspergillaceae</taxon>
        <taxon>Penicillium</taxon>
    </lineage>
</organism>